<dbReference type="GO" id="GO:0003723">
    <property type="term" value="F:RNA binding"/>
    <property type="evidence" value="ECO:0007669"/>
    <property type="project" value="UniProtKB-KW"/>
</dbReference>
<feature type="non-terminal residue" evidence="5">
    <location>
        <position position="1"/>
    </location>
</feature>
<dbReference type="GO" id="GO:0051607">
    <property type="term" value="P:defense response to virus"/>
    <property type="evidence" value="ECO:0007669"/>
    <property type="project" value="UniProtKB-KW"/>
</dbReference>
<sequence length="61" mass="6808">QVAWHLIFRAKGDEGLIRAGYMAGFGEKNSIGFGMVKVDGRKEKVKRRWKGGEGNREGKEA</sequence>
<dbReference type="Gene3D" id="3.30.70.1900">
    <property type="match status" value="1"/>
</dbReference>
<dbReference type="GO" id="GO:0016788">
    <property type="term" value="F:hydrolase activity, acting on ester bonds"/>
    <property type="evidence" value="ECO:0007669"/>
    <property type="project" value="InterPro"/>
</dbReference>
<accession>A0A7C5P1K4</accession>
<feature type="domain" description="CRISPR associated protein Cas6 C-terminal" evidence="4">
    <location>
        <begin position="3"/>
        <end position="38"/>
    </location>
</feature>
<name>A0A7C5P1K4_THELI</name>
<evidence type="ECO:0000256" key="1">
    <source>
        <dbReference type="ARBA" id="ARBA00005937"/>
    </source>
</evidence>
<comment type="caution">
    <text evidence="5">The sequence shown here is derived from an EMBL/GenBank/DDBJ whole genome shotgun (WGS) entry which is preliminary data.</text>
</comment>
<dbReference type="EMBL" id="DRTU01000096">
    <property type="protein sequence ID" value="HHI00289.1"/>
    <property type="molecule type" value="Genomic_DNA"/>
</dbReference>
<dbReference type="InterPro" id="IPR049435">
    <property type="entry name" value="Cas_Cas6_C"/>
</dbReference>
<gene>
    <name evidence="5" type="ORF">ENL40_02240</name>
</gene>
<dbReference type="PANTHER" id="PTHR36984:SF1">
    <property type="entry name" value="CRISPR-ASSOCIATED ENDORIBONUCLEASE CAS6 1"/>
    <property type="match status" value="1"/>
</dbReference>
<organism evidence="5">
    <name type="scientific">Thermococcus litoralis</name>
    <dbReference type="NCBI Taxonomy" id="2265"/>
    <lineage>
        <taxon>Archaea</taxon>
        <taxon>Methanobacteriati</taxon>
        <taxon>Methanobacteriota</taxon>
        <taxon>Thermococci</taxon>
        <taxon>Thermococcales</taxon>
        <taxon>Thermococcaceae</taxon>
        <taxon>Thermococcus</taxon>
    </lineage>
</organism>
<dbReference type="PANTHER" id="PTHR36984">
    <property type="entry name" value="CRISPR-ASSOCIATED ENDORIBONUCLEASE CAS6 1"/>
    <property type="match status" value="1"/>
</dbReference>
<keyword evidence="2" id="KW-0694">RNA-binding</keyword>
<protein>
    <submittedName>
        <fullName evidence="5">CRISPR-associated endoribonuclease Cas6</fullName>
    </submittedName>
</protein>
<proteinExistence type="inferred from homology"/>
<evidence type="ECO:0000313" key="5">
    <source>
        <dbReference type="EMBL" id="HHI00289.1"/>
    </source>
</evidence>
<dbReference type="Pfam" id="PF01881">
    <property type="entry name" value="Cas_Cas6_C"/>
    <property type="match status" value="1"/>
</dbReference>
<dbReference type="InterPro" id="IPR010156">
    <property type="entry name" value="CRISPR-assoc_prot_Cas6"/>
</dbReference>
<evidence type="ECO:0000256" key="3">
    <source>
        <dbReference type="ARBA" id="ARBA00023118"/>
    </source>
</evidence>
<evidence type="ECO:0000259" key="4">
    <source>
        <dbReference type="Pfam" id="PF01881"/>
    </source>
</evidence>
<evidence type="ECO:0000256" key="2">
    <source>
        <dbReference type="ARBA" id="ARBA00022884"/>
    </source>
</evidence>
<reference evidence="5" key="1">
    <citation type="journal article" date="2020" name="mSystems">
        <title>Genome- and Community-Level Interaction Insights into Carbon Utilization and Element Cycling Functions of Hydrothermarchaeota in Hydrothermal Sediment.</title>
        <authorList>
            <person name="Zhou Z."/>
            <person name="Liu Y."/>
            <person name="Xu W."/>
            <person name="Pan J."/>
            <person name="Luo Z.H."/>
            <person name="Li M."/>
        </authorList>
    </citation>
    <scope>NUCLEOTIDE SEQUENCE [LARGE SCALE GENOMIC DNA]</scope>
    <source>
        <strain evidence="5">HyVt-93</strain>
    </source>
</reference>
<comment type="similarity">
    <text evidence="1">Belongs to the CRISPR-associated protein Cas6/Cse3/CasE family.</text>
</comment>
<dbReference type="AlphaFoldDB" id="A0A7C5P1K4"/>
<dbReference type="Proteomes" id="UP000886217">
    <property type="component" value="Unassembled WGS sequence"/>
</dbReference>
<keyword evidence="3" id="KW-0051">Antiviral defense</keyword>